<feature type="region of interest" description="Disordered" evidence="1">
    <location>
        <begin position="69"/>
        <end position="91"/>
    </location>
</feature>
<evidence type="ECO:0000313" key="3">
    <source>
        <dbReference type="Proteomes" id="UP000887013"/>
    </source>
</evidence>
<accession>A0A8X6TA43</accession>
<evidence type="ECO:0000256" key="1">
    <source>
        <dbReference type="SAM" id="MobiDB-lite"/>
    </source>
</evidence>
<sequence length="91" mass="10578">MPLKCTEYYFGDLYFCLKKEQSSKLEYSVIVVENDITIVTRSAVCIYLSQLICMMQEARKEKLFERKNQNQQLQESGMVNESATPGETHID</sequence>
<organism evidence="2 3">
    <name type="scientific">Nephila pilipes</name>
    <name type="common">Giant wood spider</name>
    <name type="synonym">Nephila maculata</name>
    <dbReference type="NCBI Taxonomy" id="299642"/>
    <lineage>
        <taxon>Eukaryota</taxon>
        <taxon>Metazoa</taxon>
        <taxon>Ecdysozoa</taxon>
        <taxon>Arthropoda</taxon>
        <taxon>Chelicerata</taxon>
        <taxon>Arachnida</taxon>
        <taxon>Araneae</taxon>
        <taxon>Araneomorphae</taxon>
        <taxon>Entelegynae</taxon>
        <taxon>Araneoidea</taxon>
        <taxon>Nephilidae</taxon>
        <taxon>Nephila</taxon>
    </lineage>
</organism>
<feature type="compositionally biased region" description="Polar residues" evidence="1">
    <location>
        <begin position="69"/>
        <end position="85"/>
    </location>
</feature>
<dbReference type="AlphaFoldDB" id="A0A8X6TA43"/>
<dbReference type="Proteomes" id="UP000887013">
    <property type="component" value="Unassembled WGS sequence"/>
</dbReference>
<comment type="caution">
    <text evidence="2">The sequence shown here is derived from an EMBL/GenBank/DDBJ whole genome shotgun (WGS) entry which is preliminary data.</text>
</comment>
<proteinExistence type="predicted"/>
<reference evidence="2" key="1">
    <citation type="submission" date="2020-08" db="EMBL/GenBank/DDBJ databases">
        <title>Multicomponent nature underlies the extraordinary mechanical properties of spider dragline silk.</title>
        <authorList>
            <person name="Kono N."/>
            <person name="Nakamura H."/>
            <person name="Mori M."/>
            <person name="Yoshida Y."/>
            <person name="Ohtoshi R."/>
            <person name="Malay A.D."/>
            <person name="Moran D.A.P."/>
            <person name="Tomita M."/>
            <person name="Numata K."/>
            <person name="Arakawa K."/>
        </authorList>
    </citation>
    <scope>NUCLEOTIDE SEQUENCE</scope>
</reference>
<protein>
    <submittedName>
        <fullName evidence="2">Uncharacterized protein</fullName>
    </submittedName>
</protein>
<evidence type="ECO:0000313" key="2">
    <source>
        <dbReference type="EMBL" id="GFS92642.1"/>
    </source>
</evidence>
<name>A0A8X6TA43_NEPPI</name>
<dbReference type="EMBL" id="BMAW01005125">
    <property type="protein sequence ID" value="GFS92642.1"/>
    <property type="molecule type" value="Genomic_DNA"/>
</dbReference>
<keyword evidence="3" id="KW-1185">Reference proteome</keyword>
<gene>
    <name evidence="2" type="ORF">NPIL_389761</name>
</gene>